<dbReference type="Proteomes" id="UP000745859">
    <property type="component" value="Unassembled WGS sequence"/>
</dbReference>
<dbReference type="Pfam" id="PF04357">
    <property type="entry name" value="TamB"/>
    <property type="match status" value="1"/>
</dbReference>
<feature type="domain" description="Translocation and assembly module TamB C-terminal" evidence="5">
    <location>
        <begin position="978"/>
        <end position="1406"/>
    </location>
</feature>
<evidence type="ECO:0000256" key="4">
    <source>
        <dbReference type="ARBA" id="ARBA00023136"/>
    </source>
</evidence>
<sequence>MFALQFGKTQTLIANKVFDYLDKKYDVTFQLKELKINPFGNFRIENLLIEDHYQDTLIYVDYLKGSLVDYHKIKDKTISFKNIEVKNGWVDDYIYSGDSISSLTIFSAKFKTGKKSTEPLKLNFKNIRSTNLRYVRRSDEKPIVDFHQISGQIENLHIKGPEVTVIADSLGFEDVYGIKYQKLKTDFSYSLSKMSFKNTKIKTKNSNVYLNVDFTYRPGEMADFVTKVKLQGQIDEGELSLKDIHKIYPHFKNGETFDIKTQLSGTLNDLDLEETKIISKNLKTYLIGDFSLKNSIVNRDDFWFRAKDAAIELMPESLEQIVPNQYYKELPTSYYGLEQLNFNGDLFVSKEKLVLTGGVVSNLGNLQLNGLIDHLNKNTKTLDFKVLHGVVFKNKYLKGFKNITLNGGVKASIAKNELQLKTDMALKRISYKDLKLSNATLSLTINNKDIRANFKSLDSLLTFEANIDYKNQADHQKKYDLNFKVSKARLAKLFPKSASYQKNVTGIGQVNIIQNGDSLLATGLIDDLHIETESDTLGLSAIDLNFSSKGINKLITLNAKELLSLEVEGAFEFSDFEKLVENALYKFIPGKKNRTDVKNQTLNFGLEVYPEFLRSITNKIKLNENVKVSGVLDAKGDKGLIYATAPSFASKDFQVDSLRIFLDNSNQWINSNISAKKFKFKKQVYDDLSLLGKKVNDTLFVRSNFNTDKIDNRAVFNLTTEKDALTLGIENVYFKYLKSTWVNKEIKQNKIYYNYKTGDWYFYGISFGNKNQEFEFDGSIKKGTSKNLRLALKNINLAEVFPSIDSLKIGGLASGVVFFREKNTLLKPDGNLIVRNLKINGVDYGFMKTSIEPSAKEFGYNLNFNISNNEEQNIDAAGEIIVNETNFLESNVALNVVLNDLRLSSLSPLGRNVLSAIRGRAKGNFNVSGKLNDFNTYGFIELSKAGLKFPYLNTNYNFTGDTRIDLKGKSFVFNKINLEDNVYKTKGILKGVIDYDKYNNWNLDLRVDTKNLLVMNTQQHEDSRYYGTGFINGFATIKGLTSSLDINVTGRTLENTKFILPISDVKQVETNRFIYFKEQKTDSDETNTTNISQSLGGVTVVLNLDITKDALGEVVIDQTSGSSLQGRADGRLLIDIDRFFNIKMYGDLVVDEGLYNFKYGGIVNKPFTVKKGGTVSWNGDPYKAELNIEAVHSVKANPKVLLESLTVNRKLEVDLITQVTGELFDSNQEFMIEIPNASSTVASELDFKLNIDENSKMRQFFSLLVSKSFFDENKLNNTSAVLSNTTSELISNAVTDIFNNDGDLFQFNFGYTSGETSEVEDLAIDNQIDIGVETEINDRILINGKLGVPVGTKTQSAVVGEVKVEFLLNKDGSLRSSVFNRQNEIQYSEEEQGYTQGIGLNYQIDFNNLKEMLQKLKIKSKGKAKKEEELDLIDN</sequence>
<evidence type="ECO:0000259" key="5">
    <source>
        <dbReference type="Pfam" id="PF04357"/>
    </source>
</evidence>
<keyword evidence="7" id="KW-1185">Reference proteome</keyword>
<evidence type="ECO:0000313" key="6">
    <source>
        <dbReference type="EMBL" id="NIJ45987.1"/>
    </source>
</evidence>
<keyword evidence="4" id="KW-0472">Membrane</keyword>
<accession>A0ABX0UAY8</accession>
<name>A0ABX0UAY8_9FLAO</name>
<comment type="subcellular location">
    <subcellularLocation>
        <location evidence="1">Membrane</location>
        <topology evidence="1">Single-pass membrane protein</topology>
    </subcellularLocation>
</comment>
<evidence type="ECO:0000256" key="1">
    <source>
        <dbReference type="ARBA" id="ARBA00004167"/>
    </source>
</evidence>
<organism evidence="6 7">
    <name type="scientific">Wenyingzhuangia heitensis</name>
    <dbReference type="NCBI Taxonomy" id="1487859"/>
    <lineage>
        <taxon>Bacteria</taxon>
        <taxon>Pseudomonadati</taxon>
        <taxon>Bacteroidota</taxon>
        <taxon>Flavobacteriia</taxon>
        <taxon>Flavobacteriales</taxon>
        <taxon>Flavobacteriaceae</taxon>
        <taxon>Wenyingzhuangia</taxon>
    </lineage>
</organism>
<dbReference type="EMBL" id="JAASQL010000004">
    <property type="protein sequence ID" value="NIJ45987.1"/>
    <property type="molecule type" value="Genomic_DNA"/>
</dbReference>
<keyword evidence="3" id="KW-1133">Transmembrane helix</keyword>
<evidence type="ECO:0000313" key="7">
    <source>
        <dbReference type="Proteomes" id="UP000745859"/>
    </source>
</evidence>
<gene>
    <name evidence="6" type="ORF">FHR24_002465</name>
</gene>
<keyword evidence="2" id="KW-0812">Transmembrane</keyword>
<protein>
    <recommendedName>
        <fullName evidence="5">Translocation and assembly module TamB C-terminal domain-containing protein</fullName>
    </recommendedName>
</protein>
<evidence type="ECO:0000256" key="2">
    <source>
        <dbReference type="ARBA" id="ARBA00022692"/>
    </source>
</evidence>
<proteinExistence type="predicted"/>
<evidence type="ECO:0000256" key="3">
    <source>
        <dbReference type="ARBA" id="ARBA00022989"/>
    </source>
</evidence>
<dbReference type="RefSeq" id="WP_167189181.1">
    <property type="nucleotide sequence ID" value="NZ_JAASQL010000004.1"/>
</dbReference>
<reference evidence="6 7" key="1">
    <citation type="submission" date="2020-03" db="EMBL/GenBank/DDBJ databases">
        <title>Genomic Encyclopedia of Type Strains, Phase IV (KMG-IV): sequencing the most valuable type-strain genomes for metagenomic binning, comparative biology and taxonomic classification.</title>
        <authorList>
            <person name="Goeker M."/>
        </authorList>
    </citation>
    <scope>NUCLEOTIDE SEQUENCE [LARGE SCALE GENOMIC DNA]</scope>
    <source>
        <strain evidence="6 7">DSM 101599</strain>
    </source>
</reference>
<dbReference type="InterPro" id="IPR007452">
    <property type="entry name" value="TamB_C"/>
</dbReference>
<comment type="caution">
    <text evidence="6">The sequence shown here is derived from an EMBL/GenBank/DDBJ whole genome shotgun (WGS) entry which is preliminary data.</text>
</comment>